<keyword evidence="11 12" id="KW-0479">Metal-binding</keyword>
<evidence type="ECO:0000256" key="8">
    <source>
        <dbReference type="ARBA" id="ARBA00023128"/>
    </source>
</evidence>
<evidence type="ECO:0000256" key="1">
    <source>
        <dbReference type="ARBA" id="ARBA00004448"/>
    </source>
</evidence>
<reference evidence="14" key="3">
    <citation type="submission" date="2018-07" db="EMBL/GenBank/DDBJ databases">
        <authorList>
            <person name="Mckenzie S.K."/>
            <person name="Kronauer D.J.C."/>
        </authorList>
    </citation>
    <scope>NUCLEOTIDE SEQUENCE</scope>
    <source>
        <strain evidence="14">Clonal line C1</strain>
    </source>
</reference>
<evidence type="ECO:0000313" key="13">
    <source>
        <dbReference type="EMBL" id="EZA53908.1"/>
    </source>
</evidence>
<keyword evidence="4 12" id="KW-0812">Transmembrane</keyword>
<dbReference type="PANTHER" id="PTHR13337:SF2">
    <property type="entry name" value="SUCCINATE DEHYDROGENASE [UBIQUINONE] CYTOCHROME B SMALL SUBUNIT, MITOCHONDRIAL"/>
    <property type="match status" value="1"/>
</dbReference>
<dbReference type="Gene3D" id="1.20.1300.10">
    <property type="entry name" value="Fumarate reductase/succinate dehydrogenase, transmembrane subunit"/>
    <property type="match status" value="1"/>
</dbReference>
<dbReference type="InterPro" id="IPR007992">
    <property type="entry name" value="CybS"/>
</dbReference>
<dbReference type="GO" id="GO:0005743">
    <property type="term" value="C:mitochondrial inner membrane"/>
    <property type="evidence" value="ECO:0007669"/>
    <property type="project" value="UniProtKB-SubCell"/>
</dbReference>
<dbReference type="Proteomes" id="UP000279307">
    <property type="component" value="Chromosome 10"/>
</dbReference>
<evidence type="ECO:0000256" key="6">
    <source>
        <dbReference type="ARBA" id="ARBA00022946"/>
    </source>
</evidence>
<dbReference type="InterPro" id="IPR034804">
    <property type="entry name" value="SQR/QFR_C/D"/>
</dbReference>
<feature type="binding site" description="axial binding residue" evidence="11">
    <location>
        <position position="126"/>
    </location>
    <ligand>
        <name>heme b</name>
        <dbReference type="ChEBI" id="CHEBI:60344"/>
        <note>ligand shared with SDHC</note>
    </ligand>
    <ligandPart>
        <name>Fe</name>
        <dbReference type="ChEBI" id="CHEBI:18248"/>
    </ligandPart>
</feature>
<evidence type="ECO:0000256" key="2">
    <source>
        <dbReference type="ARBA" id="ARBA00007294"/>
    </source>
</evidence>
<comment type="caution">
    <text evidence="12">Lacks conserved residue(s) required for the propagation of feature annotation.</text>
</comment>
<keyword evidence="8 12" id="KW-0496">Mitochondrion</keyword>
<keyword evidence="12" id="KW-0249">Electron transport</keyword>
<dbReference type="OMA" id="AKCRILS"/>
<comment type="subcellular location">
    <subcellularLocation>
        <location evidence="1 12">Mitochondrion inner membrane</location>
        <topology evidence="1 12">Multi-pass membrane protein</topology>
    </subcellularLocation>
</comment>
<dbReference type="Proteomes" id="UP000053097">
    <property type="component" value="Unassembled WGS sequence"/>
</dbReference>
<keyword evidence="6 12" id="KW-0809">Transit peptide</keyword>
<feature type="binding site" evidence="10">
    <location>
        <position position="138"/>
    </location>
    <ligand>
        <name>a ubiquinone</name>
        <dbReference type="ChEBI" id="CHEBI:16389"/>
        <note>ligand shared with IP/SDHB</note>
    </ligand>
</feature>
<evidence type="ECO:0000256" key="12">
    <source>
        <dbReference type="RuleBase" id="RU364031"/>
    </source>
</evidence>
<sequence>MNLGRVANINVFRKIRQLESLAKPGSLLVRSNLAQFPRFTSSFANLNRCAIPNVNSYAKCRILSKLPSQSAIGVIQTRAVSAHGDHVRLWVVERLVSISLLTLIPLALVTEYKLCDVLMAVAVIMHTHWGLEAIILDYARPIVVGPIVPKVAFFTLYLLSAATLAGLLVLVYNGPGISKVIKQGWAIGKERSKEK</sequence>
<comment type="function">
    <text evidence="12">Membrane-anchoring subunit of succinate dehydrogenase (SDH) that is involved in complex II of the mitochondrial electron transport chain and is responsible for transferring electrons from succinate to ubiquinone (coenzyme Q).</text>
</comment>
<proteinExistence type="inferred from homology"/>
<evidence type="ECO:0000256" key="4">
    <source>
        <dbReference type="ARBA" id="ARBA00022692"/>
    </source>
</evidence>
<keyword evidence="12" id="KW-0816">Tricarboxylic acid cycle</keyword>
<keyword evidence="11" id="KW-0408">Iron</keyword>
<organism evidence="13 15">
    <name type="scientific">Ooceraea biroi</name>
    <name type="common">Clonal raider ant</name>
    <name type="synonym">Cerapachys biroi</name>
    <dbReference type="NCBI Taxonomy" id="2015173"/>
    <lineage>
        <taxon>Eukaryota</taxon>
        <taxon>Metazoa</taxon>
        <taxon>Ecdysozoa</taxon>
        <taxon>Arthropoda</taxon>
        <taxon>Hexapoda</taxon>
        <taxon>Insecta</taxon>
        <taxon>Pterygota</taxon>
        <taxon>Neoptera</taxon>
        <taxon>Endopterygota</taxon>
        <taxon>Hymenoptera</taxon>
        <taxon>Apocrita</taxon>
        <taxon>Aculeata</taxon>
        <taxon>Formicoidea</taxon>
        <taxon>Formicidae</taxon>
        <taxon>Dorylinae</taxon>
        <taxon>Ooceraea</taxon>
    </lineage>
</organism>
<evidence type="ECO:0000256" key="9">
    <source>
        <dbReference type="ARBA" id="ARBA00023136"/>
    </source>
</evidence>
<evidence type="ECO:0000256" key="11">
    <source>
        <dbReference type="PIRSR" id="PIRSR607992-2"/>
    </source>
</evidence>
<keyword evidence="3 12" id="KW-0813">Transport</keyword>
<feature type="transmembrane region" description="Helical" evidence="12">
    <location>
        <begin position="117"/>
        <end position="139"/>
    </location>
</feature>
<dbReference type="GO" id="GO:0006121">
    <property type="term" value="P:mitochondrial electron transport, succinate to ubiquinone"/>
    <property type="evidence" value="ECO:0007669"/>
    <property type="project" value="TreeGrafter"/>
</dbReference>
<evidence type="ECO:0000313" key="15">
    <source>
        <dbReference type="Proteomes" id="UP000053097"/>
    </source>
</evidence>
<keyword evidence="9 12" id="KW-0472">Membrane</keyword>
<dbReference type="GO" id="GO:0046872">
    <property type="term" value="F:metal ion binding"/>
    <property type="evidence" value="ECO:0007669"/>
    <property type="project" value="UniProtKB-KW"/>
</dbReference>
<keyword evidence="5 12" id="KW-0999">Mitochondrion inner membrane</keyword>
<comment type="similarity">
    <text evidence="2 12">Belongs to the CybS family.</text>
</comment>
<keyword evidence="7 12" id="KW-1133">Transmembrane helix</keyword>
<dbReference type="STRING" id="2015173.A0A026WD69"/>
<dbReference type="GO" id="GO:0006099">
    <property type="term" value="P:tricarboxylic acid cycle"/>
    <property type="evidence" value="ECO:0007669"/>
    <property type="project" value="UniProtKB-KW"/>
</dbReference>
<dbReference type="EMBL" id="KK107262">
    <property type="protein sequence ID" value="EZA53908.1"/>
    <property type="molecule type" value="Genomic_DNA"/>
</dbReference>
<evidence type="ECO:0000256" key="3">
    <source>
        <dbReference type="ARBA" id="ARBA00022448"/>
    </source>
</evidence>
<keyword evidence="13" id="KW-0830">Ubiquinone</keyword>
<keyword evidence="15" id="KW-1185">Reference proteome</keyword>
<evidence type="ECO:0000256" key="5">
    <source>
        <dbReference type="ARBA" id="ARBA00022792"/>
    </source>
</evidence>
<evidence type="ECO:0000313" key="14">
    <source>
        <dbReference type="EMBL" id="RLU17707.1"/>
    </source>
</evidence>
<protein>
    <recommendedName>
        <fullName evidence="12">Succinate dehydrogenase [ubiquinone] cytochrome b small subunit</fullName>
    </recommendedName>
</protein>
<dbReference type="AlphaFoldDB" id="A0A026WD69"/>
<reference evidence="14" key="2">
    <citation type="journal article" date="2018" name="Genome Res.">
        <title>The genomic architecture and molecular evolution of ant odorant receptors.</title>
        <authorList>
            <person name="McKenzie S.K."/>
            <person name="Kronauer D.J.C."/>
        </authorList>
    </citation>
    <scope>NUCLEOTIDE SEQUENCE [LARGE SCALE GENOMIC DNA]</scope>
    <source>
        <strain evidence="14">Clonal line C1</strain>
    </source>
</reference>
<dbReference type="Pfam" id="PF05328">
    <property type="entry name" value="CybS"/>
    <property type="match status" value="1"/>
</dbReference>
<keyword evidence="12" id="KW-0349">Heme</keyword>
<evidence type="ECO:0000256" key="10">
    <source>
        <dbReference type="PIRSR" id="PIRSR607992-1"/>
    </source>
</evidence>
<dbReference type="EMBL" id="QOIP01000010">
    <property type="protein sequence ID" value="RLU17707.1"/>
    <property type="molecule type" value="Genomic_DNA"/>
</dbReference>
<dbReference type="GO" id="GO:0048039">
    <property type="term" value="F:ubiquinone binding"/>
    <property type="evidence" value="ECO:0007669"/>
    <property type="project" value="TreeGrafter"/>
</dbReference>
<dbReference type="GO" id="GO:0020037">
    <property type="term" value="F:heme binding"/>
    <property type="evidence" value="ECO:0007669"/>
    <property type="project" value="TreeGrafter"/>
</dbReference>
<feature type="transmembrane region" description="Helical" evidence="12">
    <location>
        <begin position="151"/>
        <end position="172"/>
    </location>
</feature>
<dbReference type="PANTHER" id="PTHR13337">
    <property type="entry name" value="SUCCINATE DEHYDROGENASE"/>
    <property type="match status" value="1"/>
</dbReference>
<reference evidence="13 15" key="1">
    <citation type="journal article" date="2014" name="Curr. Biol.">
        <title>The genome of the clonal raider ant Cerapachys biroi.</title>
        <authorList>
            <person name="Oxley P.R."/>
            <person name="Ji L."/>
            <person name="Fetter-Pruneda I."/>
            <person name="McKenzie S.K."/>
            <person name="Li C."/>
            <person name="Hu H."/>
            <person name="Zhang G."/>
            <person name="Kronauer D.J."/>
        </authorList>
    </citation>
    <scope>NUCLEOTIDE SEQUENCE [LARGE SCALE GENOMIC DNA]</scope>
</reference>
<dbReference type="OrthoDB" id="18577at2759"/>
<accession>A0A026WD69</accession>
<gene>
    <name evidence="14" type="ORF">DMN91_009944</name>
    <name evidence="13" type="ORF">X777_06611</name>
</gene>
<name>A0A026WD69_OOCBI</name>
<evidence type="ECO:0000256" key="7">
    <source>
        <dbReference type="ARBA" id="ARBA00022989"/>
    </source>
</evidence>